<dbReference type="InterPro" id="IPR001227">
    <property type="entry name" value="Ac_transferase_dom_sf"/>
</dbReference>
<evidence type="ECO:0000259" key="7">
    <source>
        <dbReference type="PROSITE" id="PS52004"/>
    </source>
</evidence>
<dbReference type="InterPro" id="IPR014031">
    <property type="entry name" value="Ketoacyl_synth_C"/>
</dbReference>
<dbReference type="SUPFAM" id="SSF52151">
    <property type="entry name" value="FabD/lysophospholipase-like"/>
    <property type="match status" value="1"/>
</dbReference>
<dbReference type="GO" id="GO:0071770">
    <property type="term" value="P:DIM/DIP cell wall layer assembly"/>
    <property type="evidence" value="ECO:0007669"/>
    <property type="project" value="TreeGrafter"/>
</dbReference>
<keyword evidence="9" id="KW-1185">Reference proteome</keyword>
<dbReference type="InterPro" id="IPR014030">
    <property type="entry name" value="Ketoacyl_synth_N"/>
</dbReference>
<keyword evidence="3" id="KW-0808">Transferase</keyword>
<gene>
    <name evidence="8" type="ORF">HMPREF9997_02428</name>
</gene>
<dbReference type="SUPFAM" id="SSF47336">
    <property type="entry name" value="ACP-like"/>
    <property type="match status" value="2"/>
</dbReference>
<dbReference type="SMART" id="SM00824">
    <property type="entry name" value="PKS_TE"/>
    <property type="match status" value="1"/>
</dbReference>
<dbReference type="FunFam" id="3.40.47.10:FF:000019">
    <property type="entry name" value="Polyketide synthase type I"/>
    <property type="match status" value="1"/>
</dbReference>
<dbReference type="InterPro" id="IPR016035">
    <property type="entry name" value="Acyl_Trfase/lysoPLipase"/>
</dbReference>
<dbReference type="NCBIfam" id="NF040607">
    <property type="entry name" value="mycolic_Pks13"/>
    <property type="match status" value="1"/>
</dbReference>
<dbReference type="Pfam" id="PF16197">
    <property type="entry name" value="KAsynt_C_assoc"/>
    <property type="match status" value="1"/>
</dbReference>
<dbReference type="InterPro" id="IPR029058">
    <property type="entry name" value="AB_hydrolase_fold"/>
</dbReference>
<dbReference type="GO" id="GO:0031177">
    <property type="term" value="F:phosphopantetheine binding"/>
    <property type="evidence" value="ECO:0007669"/>
    <property type="project" value="InterPro"/>
</dbReference>
<dbReference type="InterPro" id="IPR014043">
    <property type="entry name" value="Acyl_transferase_dom"/>
</dbReference>
<dbReference type="GO" id="GO:0005886">
    <property type="term" value="C:plasma membrane"/>
    <property type="evidence" value="ECO:0007669"/>
    <property type="project" value="TreeGrafter"/>
</dbReference>
<dbReference type="PANTHER" id="PTHR43775:SF37">
    <property type="entry name" value="SI:DKEY-61P9.11"/>
    <property type="match status" value="1"/>
</dbReference>
<dbReference type="Pfam" id="PF23297">
    <property type="entry name" value="ACP_SdgA_C"/>
    <property type="match status" value="1"/>
</dbReference>
<evidence type="ECO:0000256" key="4">
    <source>
        <dbReference type="ARBA" id="ARBA00023268"/>
    </source>
</evidence>
<dbReference type="SMART" id="SM00825">
    <property type="entry name" value="PKS_KS"/>
    <property type="match status" value="1"/>
</dbReference>
<dbReference type="Pfam" id="PF00109">
    <property type="entry name" value="ketoacyl-synt"/>
    <property type="match status" value="1"/>
</dbReference>
<dbReference type="Gene3D" id="1.10.1200.10">
    <property type="entry name" value="ACP-like"/>
    <property type="match status" value="2"/>
</dbReference>
<comment type="caution">
    <text evidence="8">The sequence shown here is derived from an EMBL/GenBank/DDBJ whole genome shotgun (WGS) entry which is preliminary data.</text>
</comment>
<dbReference type="InterPro" id="IPR016036">
    <property type="entry name" value="Malonyl_transacylase_ACP-bd"/>
</dbReference>
<evidence type="ECO:0000256" key="2">
    <source>
        <dbReference type="ARBA" id="ARBA00022553"/>
    </source>
</evidence>
<dbReference type="GO" id="GO:0006633">
    <property type="term" value="P:fatty acid biosynthetic process"/>
    <property type="evidence" value="ECO:0007669"/>
    <property type="project" value="InterPro"/>
</dbReference>
<evidence type="ECO:0000256" key="1">
    <source>
        <dbReference type="ARBA" id="ARBA00022450"/>
    </source>
</evidence>
<dbReference type="GO" id="GO:0004315">
    <property type="term" value="F:3-oxoacyl-[acyl-carrier-protein] synthase activity"/>
    <property type="evidence" value="ECO:0007669"/>
    <property type="project" value="InterPro"/>
</dbReference>
<evidence type="ECO:0000313" key="9">
    <source>
        <dbReference type="Proteomes" id="UP000010445"/>
    </source>
</evidence>
<dbReference type="GO" id="GO:0005737">
    <property type="term" value="C:cytoplasm"/>
    <property type="evidence" value="ECO:0007669"/>
    <property type="project" value="TreeGrafter"/>
</dbReference>
<evidence type="ECO:0000313" key="8">
    <source>
        <dbReference type="EMBL" id="EKX88065.1"/>
    </source>
</evidence>
<name>L1MAJ4_9CORY</name>
<evidence type="ECO:0000259" key="6">
    <source>
        <dbReference type="PROSITE" id="PS50075"/>
    </source>
</evidence>
<feature type="domain" description="Carrier" evidence="6">
    <location>
        <begin position="16"/>
        <end position="93"/>
    </location>
</feature>
<dbReference type="CDD" id="cd00833">
    <property type="entry name" value="PKS"/>
    <property type="match status" value="1"/>
</dbReference>
<dbReference type="GO" id="GO:0004312">
    <property type="term" value="F:fatty acid synthase activity"/>
    <property type="evidence" value="ECO:0007669"/>
    <property type="project" value="TreeGrafter"/>
</dbReference>
<dbReference type="InterPro" id="IPR009081">
    <property type="entry name" value="PP-bd_ACP"/>
</dbReference>
<feature type="domain" description="Ketosynthase family 3 (KS3)" evidence="7">
    <location>
        <begin position="117"/>
        <end position="540"/>
    </location>
</feature>
<feature type="region of interest" description="Disordered" evidence="5">
    <location>
        <begin position="1232"/>
        <end position="1263"/>
    </location>
</feature>
<dbReference type="PANTHER" id="PTHR43775">
    <property type="entry name" value="FATTY ACID SYNTHASE"/>
    <property type="match status" value="1"/>
</dbReference>
<dbReference type="Proteomes" id="UP000010445">
    <property type="component" value="Unassembled WGS sequence"/>
</dbReference>
<dbReference type="SMART" id="SM00823">
    <property type="entry name" value="PKS_PP"/>
    <property type="match status" value="2"/>
</dbReference>
<dbReference type="PATRIC" id="fig|1035195.3.peg.2169"/>
<dbReference type="Pfam" id="PF00698">
    <property type="entry name" value="Acyl_transf_1"/>
    <property type="match status" value="1"/>
</dbReference>
<dbReference type="InterPro" id="IPR001031">
    <property type="entry name" value="Thioesterase"/>
</dbReference>
<dbReference type="EMBL" id="AMEM01000040">
    <property type="protein sequence ID" value="EKX88065.1"/>
    <property type="molecule type" value="Genomic_DNA"/>
</dbReference>
<dbReference type="InterPro" id="IPR016039">
    <property type="entry name" value="Thiolase-like"/>
</dbReference>
<dbReference type="InterPro" id="IPR020841">
    <property type="entry name" value="PKS_Beta-ketoAc_synthase_dom"/>
</dbReference>
<dbReference type="InterPro" id="IPR050091">
    <property type="entry name" value="PKS_NRPS_Biosynth_Enz"/>
</dbReference>
<dbReference type="SUPFAM" id="SSF53901">
    <property type="entry name" value="Thiolase-like"/>
    <property type="match status" value="1"/>
</dbReference>
<dbReference type="PROSITE" id="PS52004">
    <property type="entry name" value="KS3_2"/>
    <property type="match status" value="1"/>
</dbReference>
<sequence length="1623" mass="172520">MPHMDQSRKSPQTSSMTTDELRAWLRAWVVSTTGLPEEDITDDKPMETFGLSSRDVVVLSGELENLLHVQLDATIAYEYPTIGALAKRLIDGPATSARATAQARTSRLDSDVDTPDVHDIAIVGMAGRYPGANNISEMWDQLVAGRDGLSDLPIGRWSEYSGDEVMRTRIANTNTVGGYLDDIASFDPEFFGLSPVEAANMDPQQRIVLELTWEALEHAHLAPNKLRGQSVGVYVGSTNNDYGMIITADPAEAHPYALTGTSSAVIPNRISYAFDFRGPSVSVDTACSSSLVAVHQAVRDLRAGDADVAVAGGVNILASPFVTTAFGELGVLSPTGKIHAFSEDADGFVRSDGAGIVVLKRVKEAIADGDTILAVIKGSAVNSDGRSNGLTAPNPDAQVDVLDRAYSDASVDPRTVDYVEAHGTGTILGDPIEASALGAVLGAGRDTAEPLLLGSAKTNYGHTEAAAGVAGVIKVVLAMNAGVIPPSLHYSGPNPYINFDREHLEVVEDPREWPCYSGRATAGVSGFGFGGTNAHAVLAQFDPADYDTNPQPVEPQLADGTHVLLPVSGLLPSRRRQAAADMADFLEGHSDDDLITVARSLARRNHGRSSAVVDAGTVAEAVKRLRLVADGKKGPGIAVADSPATTGPVFVYSGFGSQHRKMAKELVAMSPLFKARLEELDEFIKFESGWSLMELIADDSQTYDTETAQAGITAIQIALTDLLAAFGATPGAVMGMSMGEIAAAYAAGGLSAQDAMRVACHRSRLMGEGEKSLPEDQLGAMAVVEFSVDELDTFIEEHPEYAGIEPAVYAGPGMTTVGGPREAVVKLVEMLEAENKFARLLNVKGAGHTSAVEPILGELAAETADITPMPLRIPLFSSVDRGVTYQPGAVVHEPDYWVRCTRQRVWFLDATQQAFAAGHTMLVEVSPNPVALMGMMNTAFSVGAGDSQLLYVLKRKVGSAESIRDLLAKLYVAGQPINLELITGSGPRIDAPHITWKHQRYWTAARPSSGGNATLPGTKVTLPDGSVAFSTLAENAPSAVALLESAAERLDPGAQLVAVEEHTTLPPSGEVTTVARKHLGGVNVAVHRVMGDATVLVAEGFASSVAGGMDAGFGKDGLGDEAEPEAFDSTATSRFDDVTVDAVHWDPESGETVEQRMRSIVSEAMGYDVEDLPGELPLIDLGLDSLMGMRIKNRIEYDFQIPELQVQALRDASVADVVTLVENLVAEKAGGDEAPAAGAGVDKSPADEAAAGTRASKQGVGVAPRDASERMVFATWASITGTAAAGISSELPSISEDTARAIAERLSDRSGVEVTTQQVLDADTLEPLANIVREGLETEVEGTIRVLRARPEGSTKPSVFMFHPAGGSSVVYQPLVRRLPADVPVYGVERLEGSLEERAAAYLDDIREYSDGRPVILGGWSLGGALAYEVAHQLVHSDIEVALIALLDTVQPSEPIPNTPEETRARWERYSAFAKKTYGLDFEVPYDLLETAGEEALLQMMTDFLANTDASEHGLAAGVLEHQRASFVDNRILNHLDLHRWDDVTVPVMLFRAERMHDGAIELEPNYAKIDADGGWSAIVDKLDIIQLHGDHLAVVDEPEIGTVGAHLSRRIAELAGEEDGNE</sequence>
<organism evidence="8 9">
    <name type="scientific">Corynebacterium durum F0235</name>
    <dbReference type="NCBI Taxonomy" id="1035195"/>
    <lineage>
        <taxon>Bacteria</taxon>
        <taxon>Bacillati</taxon>
        <taxon>Actinomycetota</taxon>
        <taxon>Actinomycetes</taxon>
        <taxon>Mycobacteriales</taxon>
        <taxon>Corynebacteriaceae</taxon>
        <taxon>Corynebacterium</taxon>
    </lineage>
</organism>
<dbReference type="eggNOG" id="COG3321">
    <property type="taxonomic scope" value="Bacteria"/>
</dbReference>
<dbReference type="Gene3D" id="3.30.70.250">
    <property type="entry name" value="Malonyl-CoA ACP transacylase, ACP-binding"/>
    <property type="match status" value="1"/>
</dbReference>
<proteinExistence type="predicted"/>
<dbReference type="Gene3D" id="3.40.366.10">
    <property type="entry name" value="Malonyl-Coenzyme A Acyl Carrier Protein, domain 2"/>
    <property type="match status" value="1"/>
</dbReference>
<dbReference type="InterPro" id="IPR020806">
    <property type="entry name" value="PKS_PP-bd"/>
</dbReference>
<dbReference type="Pfam" id="PF00975">
    <property type="entry name" value="Thioesterase"/>
    <property type="match status" value="1"/>
</dbReference>
<dbReference type="Gene3D" id="3.40.50.1820">
    <property type="entry name" value="alpha/beta hydrolase"/>
    <property type="match status" value="1"/>
</dbReference>
<dbReference type="HOGENOM" id="CLU_000022_26_1_11"/>
<accession>L1MAJ4</accession>
<dbReference type="InterPro" id="IPR032821">
    <property type="entry name" value="PKS_assoc"/>
</dbReference>
<dbReference type="Pfam" id="PF00550">
    <property type="entry name" value="PP-binding"/>
    <property type="match status" value="1"/>
</dbReference>
<dbReference type="SUPFAM" id="SSF53474">
    <property type="entry name" value="alpha/beta-Hydrolases"/>
    <property type="match status" value="1"/>
</dbReference>
<dbReference type="InterPro" id="IPR018201">
    <property type="entry name" value="Ketoacyl_synth_AS"/>
</dbReference>
<feature type="domain" description="Carrier" evidence="6">
    <location>
        <begin position="1151"/>
        <end position="1225"/>
    </location>
</feature>
<dbReference type="eggNOG" id="COG3319">
    <property type="taxonomic scope" value="Bacteria"/>
</dbReference>
<dbReference type="Pfam" id="PF02801">
    <property type="entry name" value="Ketoacyl-synt_C"/>
    <property type="match status" value="1"/>
</dbReference>
<dbReference type="Gene3D" id="3.40.47.10">
    <property type="match status" value="1"/>
</dbReference>
<dbReference type="PROSITE" id="PS00606">
    <property type="entry name" value="KS3_1"/>
    <property type="match status" value="1"/>
</dbReference>
<evidence type="ECO:0000256" key="5">
    <source>
        <dbReference type="SAM" id="MobiDB-lite"/>
    </source>
</evidence>
<keyword evidence="1" id="KW-0596">Phosphopantetheine</keyword>
<dbReference type="InterPro" id="IPR036736">
    <property type="entry name" value="ACP-like_sf"/>
</dbReference>
<dbReference type="PROSITE" id="PS50075">
    <property type="entry name" value="CARRIER"/>
    <property type="match status" value="2"/>
</dbReference>
<protein>
    <submittedName>
        <fullName evidence="8">Putative acyl carrier protein</fullName>
    </submittedName>
</protein>
<dbReference type="InterPro" id="IPR053778">
    <property type="entry name" value="Pks13"/>
</dbReference>
<dbReference type="InterPro" id="IPR020802">
    <property type="entry name" value="TesA-like"/>
</dbReference>
<reference evidence="8 9" key="1">
    <citation type="submission" date="2012-05" db="EMBL/GenBank/DDBJ databases">
        <authorList>
            <person name="Weinstock G."/>
            <person name="Sodergren E."/>
            <person name="Lobos E.A."/>
            <person name="Fulton L."/>
            <person name="Fulton R."/>
            <person name="Courtney L."/>
            <person name="Fronick C."/>
            <person name="O'Laughlin M."/>
            <person name="Godfrey J."/>
            <person name="Wilson R.M."/>
            <person name="Miner T."/>
            <person name="Farmer C."/>
            <person name="Delehaunty K."/>
            <person name="Cordes M."/>
            <person name="Minx P."/>
            <person name="Tomlinson C."/>
            <person name="Chen J."/>
            <person name="Wollam A."/>
            <person name="Pepin K.H."/>
            <person name="Bhonagiri V."/>
            <person name="Zhang X."/>
            <person name="Suruliraj S."/>
            <person name="Warren W."/>
            <person name="Mitreva M."/>
            <person name="Mardis E.R."/>
            <person name="Wilson R.K."/>
        </authorList>
    </citation>
    <scope>NUCLEOTIDE SEQUENCE [LARGE SCALE GENOMIC DNA]</scope>
    <source>
        <strain evidence="8 9">F0235</strain>
    </source>
</reference>
<dbReference type="SUPFAM" id="SSF55048">
    <property type="entry name" value="Probable ACP-binding domain of malonyl-CoA ACP transacylase"/>
    <property type="match status" value="1"/>
</dbReference>
<dbReference type="SMART" id="SM00827">
    <property type="entry name" value="PKS_AT"/>
    <property type="match status" value="1"/>
</dbReference>
<dbReference type="STRING" id="1035195.HMPREF9997_02428"/>
<evidence type="ECO:0000256" key="3">
    <source>
        <dbReference type="ARBA" id="ARBA00022679"/>
    </source>
</evidence>
<keyword evidence="4" id="KW-0511">Multifunctional enzyme</keyword>
<keyword evidence="2" id="KW-0597">Phosphoprotein</keyword>